<dbReference type="PANTHER" id="PTHR11827">
    <property type="entry name" value="SOLUTE CARRIER FAMILY 12, CATION COTRANSPORTERS"/>
    <property type="match status" value="1"/>
</dbReference>
<dbReference type="GO" id="GO:0055064">
    <property type="term" value="P:chloride ion homeostasis"/>
    <property type="evidence" value="ECO:0007669"/>
    <property type="project" value="TreeGrafter"/>
</dbReference>
<evidence type="ECO:0000256" key="4">
    <source>
        <dbReference type="ARBA" id="ARBA00022448"/>
    </source>
</evidence>
<dbReference type="GO" id="GO:0055075">
    <property type="term" value="P:potassium ion homeostasis"/>
    <property type="evidence" value="ECO:0007669"/>
    <property type="project" value="TreeGrafter"/>
</dbReference>
<gene>
    <name evidence="13" type="primary">SLC12A9</name>
</gene>
<keyword evidence="5 9" id="KW-0812">Transmembrane</keyword>
<feature type="compositionally biased region" description="Basic and acidic residues" evidence="8">
    <location>
        <begin position="846"/>
        <end position="855"/>
    </location>
</feature>
<evidence type="ECO:0000256" key="3">
    <source>
        <dbReference type="ARBA" id="ARBA00019359"/>
    </source>
</evidence>
<keyword evidence="6 9" id="KW-1133">Transmembrane helix</keyword>
<feature type="transmembrane region" description="Helical" evidence="9">
    <location>
        <begin position="436"/>
        <end position="455"/>
    </location>
</feature>
<evidence type="ECO:0000256" key="5">
    <source>
        <dbReference type="ARBA" id="ARBA00022692"/>
    </source>
</evidence>
<dbReference type="GO" id="GO:0016020">
    <property type="term" value="C:membrane"/>
    <property type="evidence" value="ECO:0007669"/>
    <property type="project" value="UniProtKB-SubCell"/>
</dbReference>
<dbReference type="RefSeq" id="XP_032821745.1">
    <property type="nucleotide sequence ID" value="XM_032965854.1"/>
</dbReference>
<dbReference type="GO" id="GO:0015379">
    <property type="term" value="F:potassium:chloride symporter activity"/>
    <property type="evidence" value="ECO:0007669"/>
    <property type="project" value="TreeGrafter"/>
</dbReference>
<comment type="similarity">
    <text evidence="2">Belongs to the SLC12A transporter family.</text>
</comment>
<keyword evidence="7 9" id="KW-0472">Membrane</keyword>
<dbReference type="CTD" id="56996"/>
<evidence type="ECO:0000259" key="11">
    <source>
        <dbReference type="Pfam" id="PF03522"/>
    </source>
</evidence>
<dbReference type="Pfam" id="PF00324">
    <property type="entry name" value="AA_permease"/>
    <property type="match status" value="1"/>
</dbReference>
<feature type="transmembrane region" description="Helical" evidence="9">
    <location>
        <begin position="155"/>
        <end position="178"/>
    </location>
</feature>
<comment type="subcellular location">
    <subcellularLocation>
        <location evidence="1">Membrane</location>
        <topology evidence="1">Multi-pass membrane protein</topology>
    </subcellularLocation>
</comment>
<dbReference type="GeneID" id="116948778"/>
<dbReference type="PANTHER" id="PTHR11827:SF72">
    <property type="entry name" value="GH08340P"/>
    <property type="match status" value="1"/>
</dbReference>
<dbReference type="InterPro" id="IPR004842">
    <property type="entry name" value="SLC12A_fam"/>
</dbReference>
<organism evidence="12 13">
    <name type="scientific">Petromyzon marinus</name>
    <name type="common">Sea lamprey</name>
    <dbReference type="NCBI Taxonomy" id="7757"/>
    <lineage>
        <taxon>Eukaryota</taxon>
        <taxon>Metazoa</taxon>
        <taxon>Chordata</taxon>
        <taxon>Craniata</taxon>
        <taxon>Vertebrata</taxon>
        <taxon>Cyclostomata</taxon>
        <taxon>Hyperoartia</taxon>
        <taxon>Petromyzontiformes</taxon>
        <taxon>Petromyzontidae</taxon>
        <taxon>Petromyzon</taxon>
    </lineage>
</organism>
<keyword evidence="12" id="KW-1185">Reference proteome</keyword>
<feature type="domain" description="Amino acid permease/ SLC12A" evidence="10">
    <location>
        <begin position="37"/>
        <end position="520"/>
    </location>
</feature>
<evidence type="ECO:0000256" key="8">
    <source>
        <dbReference type="SAM" id="MobiDB-lite"/>
    </source>
</evidence>
<protein>
    <recommendedName>
        <fullName evidence="3">Solute carrier family 12 member 9</fullName>
    </recommendedName>
</protein>
<evidence type="ECO:0000313" key="13">
    <source>
        <dbReference type="RefSeq" id="XP_032821745.1"/>
    </source>
</evidence>
<feature type="region of interest" description="Disordered" evidence="8">
    <location>
        <begin position="839"/>
        <end position="887"/>
    </location>
</feature>
<dbReference type="AlphaFoldDB" id="A0AAJ7TRL2"/>
<evidence type="ECO:0000256" key="7">
    <source>
        <dbReference type="ARBA" id="ARBA00023136"/>
    </source>
</evidence>
<feature type="transmembrane region" description="Helical" evidence="9">
    <location>
        <begin position="247"/>
        <end position="268"/>
    </location>
</feature>
<feature type="transmembrane region" description="Helical" evidence="9">
    <location>
        <begin position="377"/>
        <end position="396"/>
    </location>
</feature>
<feature type="transmembrane region" description="Helical" evidence="9">
    <location>
        <begin position="67"/>
        <end position="91"/>
    </location>
</feature>
<sequence>MGDSGERAPLLHYRLLSVAEAAPPRAEPSGKLNTFFGVVVPTLLSMFSVVLYLRIGFVVGQAGLLESLLMFVVAYVIIGLTVLSVCAISTNGAVQGGGVYFMISRALGPEFGGSIGVMFFLANVCSSAVFLLGLTEAIMDSFRKRPDFPHGLPDAYIWVVLYASCLLLICLVVVLVGADIYSKAAFIIFLCVILVLLTVFISFFAVRNRHIVIKHGNITMNLNYSGPSLGTLHDNLKEHYTQDYTTGVTMTFASVFAIMFNGCTGIMAGSNMSGDLKDPSYAIPRGTIAAVVFTFCVYVLLCFMVSCSCPRDLLLYNYVFMRDINVWGPFVTIGIYAASLSAAMSCLIGASRVLHAVALDDIFGVLLKVVKRTSRSGNPWVAVLVSWFLVQLVLFAGQLNTIAGIVTVFFLIAYATVDLACLAMEWASAPNFRPTFQFFSWHTCLLGMVGCLIMMFIISPIYASASIAVMLLLLVFIHYRSPSSSWGYISQALIFHQVRKYLLLLDIRKDHVKFWRPQILLMVANPRSSCHLIHFVNDIKKGGLYILGHVEVGDLDSIPYDPLESQVNYWLSLVDKLNVKAFVDITLSPTVRQGVQNLLRIAGLGGMKPNTLFLGFYDDCVPDDYFLSEPAFAAPHGPSCERDDPDHFGVDTSSLLAHFPPVHALESPKALSVREYVAVVSDAIKMKKNVCLSRYFHELDMALVRGKRRGAPSVSIDVWPLNLLRPDSAYYVDVCSLFLLQMACILNMVSSWRHAKLRIFLCVESSLSGGVCESSDEARWRNKEEKLRELLSQLRIKASIHTVHWDQVVALHWSRQPGGGGSYDHLDDDDVAMSDIGGLHGADGFPAREREGADRVRKRPLKRDERLEEEEDDGSGGGSSEEDHSRSSLKATLNWMAMSDEYLRAVNRLVLGQELVEQTGTADGRQCAVRFLYLPRPPADPAGYERYLHQLETITDGLGPTLLIHGVSQVTSLDM</sequence>
<feature type="transmembrane region" description="Helical" evidence="9">
    <location>
        <begin position="184"/>
        <end position="206"/>
    </location>
</feature>
<keyword evidence="4" id="KW-0813">Transport</keyword>
<feature type="transmembrane region" description="Helical" evidence="9">
    <location>
        <begin position="35"/>
        <end position="55"/>
    </location>
</feature>
<dbReference type="KEGG" id="pmrn:116948778"/>
<accession>A0AAJ7TRL2</accession>
<feature type="transmembrane region" description="Helical" evidence="9">
    <location>
        <begin position="288"/>
        <end position="305"/>
    </location>
</feature>
<dbReference type="GO" id="GO:0006884">
    <property type="term" value="P:cell volume homeostasis"/>
    <property type="evidence" value="ECO:0007669"/>
    <property type="project" value="TreeGrafter"/>
</dbReference>
<dbReference type="Pfam" id="PF03522">
    <property type="entry name" value="SLC12"/>
    <property type="match status" value="1"/>
</dbReference>
<evidence type="ECO:0000256" key="2">
    <source>
        <dbReference type="ARBA" id="ARBA00010593"/>
    </source>
</evidence>
<dbReference type="FunFam" id="1.20.1740.10:FF:000013">
    <property type="entry name" value="Solute carrier family 12 member"/>
    <property type="match status" value="1"/>
</dbReference>
<evidence type="ECO:0000259" key="10">
    <source>
        <dbReference type="Pfam" id="PF00324"/>
    </source>
</evidence>
<feature type="domain" description="SLC12A transporter C-terminal" evidence="11">
    <location>
        <begin position="531"/>
        <end position="619"/>
    </location>
</feature>
<evidence type="ECO:0000256" key="9">
    <source>
        <dbReference type="SAM" id="Phobius"/>
    </source>
</evidence>
<feature type="transmembrane region" description="Helical" evidence="9">
    <location>
        <begin position="353"/>
        <end position="370"/>
    </location>
</feature>
<feature type="transmembrane region" description="Helical" evidence="9">
    <location>
        <begin position="402"/>
        <end position="424"/>
    </location>
</feature>
<dbReference type="Gene3D" id="1.20.1740.10">
    <property type="entry name" value="Amino acid/polyamine transporter I"/>
    <property type="match status" value="1"/>
</dbReference>
<evidence type="ECO:0000256" key="6">
    <source>
        <dbReference type="ARBA" id="ARBA00022989"/>
    </source>
</evidence>
<feature type="transmembrane region" description="Helical" evidence="9">
    <location>
        <begin position="326"/>
        <end position="347"/>
    </location>
</feature>
<reference evidence="13" key="1">
    <citation type="submission" date="2025-08" db="UniProtKB">
        <authorList>
            <consortium name="RefSeq"/>
        </authorList>
    </citation>
    <scope>IDENTIFICATION</scope>
    <source>
        <tissue evidence="13">Sperm</tissue>
    </source>
</reference>
<dbReference type="InterPro" id="IPR004841">
    <property type="entry name" value="AA-permease/SLC12A_dom"/>
</dbReference>
<proteinExistence type="inferred from homology"/>
<feature type="transmembrane region" description="Helical" evidence="9">
    <location>
        <begin position="111"/>
        <end position="134"/>
    </location>
</feature>
<name>A0AAJ7TRL2_PETMA</name>
<dbReference type="InterPro" id="IPR018491">
    <property type="entry name" value="SLC12_C"/>
</dbReference>
<dbReference type="Proteomes" id="UP001318040">
    <property type="component" value="Chromosome 35"/>
</dbReference>
<evidence type="ECO:0000313" key="12">
    <source>
        <dbReference type="Proteomes" id="UP001318040"/>
    </source>
</evidence>
<evidence type="ECO:0000256" key="1">
    <source>
        <dbReference type="ARBA" id="ARBA00004141"/>
    </source>
</evidence>